<protein>
    <submittedName>
        <fullName evidence="1">Uncharacterized protein</fullName>
    </submittedName>
</protein>
<comment type="caution">
    <text evidence="1">The sequence shown here is derived from an EMBL/GenBank/DDBJ whole genome shotgun (WGS) entry which is preliminary data.</text>
</comment>
<keyword evidence="2" id="KW-1185">Reference proteome</keyword>
<dbReference type="Proteomes" id="UP001168096">
    <property type="component" value="Unassembled WGS sequence"/>
</dbReference>
<name>A0ACC7M5F9_9BURK</name>
<evidence type="ECO:0000313" key="1">
    <source>
        <dbReference type="EMBL" id="MFJ1466488.1"/>
    </source>
</evidence>
<proteinExistence type="predicted"/>
<dbReference type="EMBL" id="JASNRB020000001">
    <property type="protein sequence ID" value="MFJ1466488.1"/>
    <property type="molecule type" value="Genomic_DNA"/>
</dbReference>
<accession>A0ACC7M5F9</accession>
<evidence type="ECO:0000313" key="2">
    <source>
        <dbReference type="Proteomes" id="UP001168096"/>
    </source>
</evidence>
<gene>
    <name evidence="1" type="ORF">QPK29_002085</name>
</gene>
<reference evidence="1" key="1">
    <citation type="submission" date="2024-11" db="EMBL/GenBank/DDBJ databases">
        <title>Description of Massilia orientalis sp. nov., isolated from rhizosphere soil of Ageratina adenophora.</title>
        <authorList>
            <person name="Wang Y."/>
        </authorList>
    </citation>
    <scope>NUCLEOTIDE SEQUENCE</scope>
    <source>
        <strain evidence="1">YIM B02787</strain>
    </source>
</reference>
<sequence>MTSTFSRIVRKFGFALALASCHQVPAHSTSLCEAHEKPVFSCELKNSKIVSICTAPDGAPSYIEYRFGKPAKIEMTHRVIRPDQAFQRADFIYGNNAVDTIWFRNGEHLYDVTMPARGAPAVEVWKNRKILAHIECKDGWKNVEGVTDLKSPLIIDHGEVDVSNRDKLWYEKQ</sequence>
<organism evidence="1 2">
    <name type="scientific">Massilia orientalis</name>
    <dbReference type="NCBI Taxonomy" id="3050128"/>
    <lineage>
        <taxon>Bacteria</taxon>
        <taxon>Pseudomonadati</taxon>
        <taxon>Pseudomonadota</taxon>
        <taxon>Betaproteobacteria</taxon>
        <taxon>Burkholderiales</taxon>
        <taxon>Oxalobacteraceae</taxon>
        <taxon>Telluria group</taxon>
        <taxon>Massilia</taxon>
    </lineage>
</organism>